<organism evidence="10 11">
    <name type="scientific">Aphanomyces stellatus</name>
    <dbReference type="NCBI Taxonomy" id="120398"/>
    <lineage>
        <taxon>Eukaryota</taxon>
        <taxon>Sar</taxon>
        <taxon>Stramenopiles</taxon>
        <taxon>Oomycota</taxon>
        <taxon>Saprolegniomycetes</taxon>
        <taxon>Saprolegniales</taxon>
        <taxon>Verrucalvaceae</taxon>
        <taxon>Aphanomyces</taxon>
    </lineage>
</organism>
<gene>
    <name evidence="10" type="primary">Aste57867_16</name>
    <name evidence="9" type="ORF">As57867_000016</name>
    <name evidence="10" type="ORF">ASTE57867_16</name>
</gene>
<dbReference type="GO" id="GO:0005381">
    <property type="term" value="F:iron ion transmembrane transporter activity"/>
    <property type="evidence" value="ECO:0007669"/>
    <property type="project" value="UniProtKB-UniRule"/>
</dbReference>
<dbReference type="Gene3D" id="1.20.1250.20">
    <property type="entry name" value="MFS general substrate transporter like domains"/>
    <property type="match status" value="1"/>
</dbReference>
<evidence type="ECO:0000256" key="3">
    <source>
        <dbReference type="ARBA" id="ARBA00022448"/>
    </source>
</evidence>
<feature type="transmembrane region" description="Helical" evidence="7">
    <location>
        <begin position="346"/>
        <end position="368"/>
    </location>
</feature>
<feature type="transmembrane region" description="Helical" evidence="7">
    <location>
        <begin position="388"/>
        <end position="408"/>
    </location>
</feature>
<feature type="transmembrane region" description="Helical" evidence="7">
    <location>
        <begin position="34"/>
        <end position="56"/>
    </location>
</feature>
<feature type="transmembrane region" description="Helical" evidence="7">
    <location>
        <begin position="68"/>
        <end position="91"/>
    </location>
</feature>
<accession>A0A485K6G5</accession>
<feature type="transmembrane region" description="Helical" evidence="7">
    <location>
        <begin position="155"/>
        <end position="176"/>
    </location>
</feature>
<dbReference type="InterPro" id="IPR009716">
    <property type="entry name" value="Ferroportin-1"/>
</dbReference>
<dbReference type="SUPFAM" id="SSF103473">
    <property type="entry name" value="MFS general substrate transporter"/>
    <property type="match status" value="2"/>
</dbReference>
<comment type="subcellular location">
    <subcellularLocation>
        <location evidence="1 7">Membrane</location>
        <topology evidence="1 7">Multi-pass membrane protein</topology>
    </subcellularLocation>
</comment>
<reference evidence="10 11" key="1">
    <citation type="submission" date="2019-03" db="EMBL/GenBank/DDBJ databases">
        <authorList>
            <person name="Gaulin E."/>
            <person name="Dumas B."/>
        </authorList>
    </citation>
    <scope>NUCLEOTIDE SEQUENCE [LARGE SCALE GENOMIC DNA]</scope>
    <source>
        <strain evidence="10">CBS 568.67</strain>
    </source>
</reference>
<dbReference type="PANTHER" id="PTHR11660:SF57">
    <property type="entry name" value="SOLUTE CARRIER FAMILY 40 MEMBER"/>
    <property type="match status" value="1"/>
</dbReference>
<keyword evidence="5 7" id="KW-1133">Transmembrane helix</keyword>
<dbReference type="AlphaFoldDB" id="A0A485K6G5"/>
<reference evidence="9" key="2">
    <citation type="submission" date="2019-06" db="EMBL/GenBank/DDBJ databases">
        <title>Genomics analysis of Aphanomyces spp. identifies a new class of oomycete effector associated with host adaptation.</title>
        <authorList>
            <person name="Gaulin E."/>
        </authorList>
    </citation>
    <scope>NUCLEOTIDE SEQUENCE</scope>
    <source>
        <strain evidence="9">CBS 578.67</strain>
    </source>
</reference>
<keyword evidence="11" id="KW-1185">Reference proteome</keyword>
<evidence type="ECO:0000256" key="6">
    <source>
        <dbReference type="ARBA" id="ARBA00023136"/>
    </source>
</evidence>
<feature type="compositionally biased region" description="Polar residues" evidence="8">
    <location>
        <begin position="17"/>
        <end position="26"/>
    </location>
</feature>
<evidence type="ECO:0000256" key="5">
    <source>
        <dbReference type="ARBA" id="ARBA00022989"/>
    </source>
</evidence>
<feature type="transmembrane region" description="Helical" evidence="7">
    <location>
        <begin position="491"/>
        <end position="508"/>
    </location>
</feature>
<keyword evidence="6 7" id="KW-0472">Membrane</keyword>
<feature type="transmembrane region" description="Helical" evidence="7">
    <location>
        <begin position="514"/>
        <end position="535"/>
    </location>
</feature>
<feature type="transmembrane region" description="Helical" evidence="7">
    <location>
        <begin position="188"/>
        <end position="214"/>
    </location>
</feature>
<comment type="function">
    <text evidence="7">May be involved in iron transport and iron homeostasis.</text>
</comment>
<dbReference type="EMBL" id="VJMH01000001">
    <property type="protein sequence ID" value="KAF0720821.1"/>
    <property type="molecule type" value="Genomic_DNA"/>
</dbReference>
<keyword evidence="4 7" id="KW-0812">Transmembrane</keyword>
<dbReference type="GO" id="GO:0016020">
    <property type="term" value="C:membrane"/>
    <property type="evidence" value="ECO:0007669"/>
    <property type="project" value="UniProtKB-SubCell"/>
</dbReference>
<dbReference type="PANTHER" id="PTHR11660">
    <property type="entry name" value="SOLUTE CARRIER FAMILY 40 MEMBER"/>
    <property type="match status" value="1"/>
</dbReference>
<proteinExistence type="inferred from homology"/>
<evidence type="ECO:0000256" key="2">
    <source>
        <dbReference type="ARBA" id="ARBA00006279"/>
    </source>
</evidence>
<evidence type="ECO:0000256" key="4">
    <source>
        <dbReference type="ARBA" id="ARBA00022692"/>
    </source>
</evidence>
<sequence length="541" mass="59835">MAFLPTTTTVTAAGRNSHGTQSTSMPQHDQTTRWCVLVACLGVLLASFGSACLTHASMCPATDKTSIGILLVMIGGTTLVPVTACLAAYFLDRKHQLDDHAKIPLLASPRIVMGRATRYRTWVYLYTSHFLTSWIDRMWQYAVPLLLTELFPATLLQNVVFQLVVYVFLVLTMPFLGQFVDRVNRWRVLRVAVVSTNAMVLASTAAFGMVVFLHETTPDHWLLYPAMAVVLACSAVGQMFNDLQTLSLEKDWIVELSNWTDTPLAPWNTSFLRMDLTARILAPTAFTFLVDAFQGTSPLFLLVGIAAWAILLAPLEYATLADVYAFCPPLADKKRPKVAPSYGAMWTTYFANPTFLVSFSFCALYMTVLKENALSSAYLIWHGAAPSAVGWTMGLGAYCGFLSTLAFPHLLRAFQYAESVALSSVWAYFVFLLPALYVVLWPLGPAADIVLMTVLAASQFWLWCTSLAETQIMQEWVQPDRRGVVNAMQHTTNKGFYILLLAVGAVFADPTDFPILIAVSLVATLAAAIGVTLWYHRHRDT</sequence>
<dbReference type="Pfam" id="PF06963">
    <property type="entry name" value="FPN1"/>
    <property type="match status" value="2"/>
</dbReference>
<protein>
    <recommendedName>
        <fullName evidence="7">Solute carrier family 40 member</fullName>
    </recommendedName>
</protein>
<evidence type="ECO:0000313" key="10">
    <source>
        <dbReference type="EMBL" id="VFT77242.1"/>
    </source>
</evidence>
<dbReference type="InterPro" id="IPR036259">
    <property type="entry name" value="MFS_trans_sf"/>
</dbReference>
<feature type="transmembrane region" description="Helical" evidence="7">
    <location>
        <begin position="119"/>
        <end position="135"/>
    </location>
</feature>
<evidence type="ECO:0000313" key="11">
    <source>
        <dbReference type="Proteomes" id="UP000332933"/>
    </source>
</evidence>
<dbReference type="OrthoDB" id="648861at2759"/>
<dbReference type="EMBL" id="CAADRA010000001">
    <property type="protein sequence ID" value="VFT77242.1"/>
    <property type="molecule type" value="Genomic_DNA"/>
</dbReference>
<feature type="compositionally biased region" description="Polar residues" evidence="8">
    <location>
        <begin position="1"/>
        <end position="11"/>
    </location>
</feature>
<keyword evidence="3 7" id="KW-0813">Transport</keyword>
<evidence type="ECO:0000256" key="7">
    <source>
        <dbReference type="RuleBase" id="RU365065"/>
    </source>
</evidence>
<evidence type="ECO:0000256" key="8">
    <source>
        <dbReference type="SAM" id="MobiDB-lite"/>
    </source>
</evidence>
<evidence type="ECO:0000256" key="1">
    <source>
        <dbReference type="ARBA" id="ARBA00004141"/>
    </source>
</evidence>
<name>A0A485K6G5_9STRA</name>
<feature type="transmembrane region" description="Helical" evidence="7">
    <location>
        <begin position="220"/>
        <end position="240"/>
    </location>
</feature>
<dbReference type="Proteomes" id="UP000332933">
    <property type="component" value="Unassembled WGS sequence"/>
</dbReference>
<evidence type="ECO:0000313" key="9">
    <source>
        <dbReference type="EMBL" id="KAF0720821.1"/>
    </source>
</evidence>
<feature type="transmembrane region" description="Helical" evidence="7">
    <location>
        <begin position="299"/>
        <end position="325"/>
    </location>
</feature>
<comment type="similarity">
    <text evidence="2 7">Belongs to the ferroportin (FP) (TC 2.A.100) family. SLC40A subfamily.</text>
</comment>
<feature type="region of interest" description="Disordered" evidence="8">
    <location>
        <begin position="1"/>
        <end position="26"/>
    </location>
</feature>
<keyword evidence="7" id="KW-0406">Ion transport</keyword>
<feature type="transmembrane region" description="Helical" evidence="7">
    <location>
        <begin position="420"/>
        <end position="443"/>
    </location>
</feature>